<protein>
    <recommendedName>
        <fullName evidence="3">Replication protein A C-terminal domain-containing protein</fullName>
    </recommendedName>
</protein>
<evidence type="ECO:0008006" key="3">
    <source>
        <dbReference type="Google" id="ProtNLM"/>
    </source>
</evidence>
<proteinExistence type="predicted"/>
<sequence>MMYAVGILRTVNNSHGILSFNVHEIINQLEYQAFTLEAKVAKLYFEKNVPFMLRTGSQQNLGPFTPVQSLLQAMSLLANHSQQLDGIRCMSFAQPYDTNSPSTSGARTLNDQCREIIDLLNWKRHRYGTLGLSAVQIAKALETADLDVVQDNLLFLIREGRIYNTCDRNHYALAKE</sequence>
<dbReference type="EMBL" id="UYRV01012513">
    <property type="protein sequence ID" value="VDK58958.1"/>
    <property type="molecule type" value="Genomic_DNA"/>
</dbReference>
<keyword evidence="2" id="KW-1185">Reference proteome</keyword>
<accession>A0A3P6SZF3</accession>
<dbReference type="OrthoDB" id="25571at2759"/>
<reference evidence="1 2" key="1">
    <citation type="submission" date="2018-11" db="EMBL/GenBank/DDBJ databases">
        <authorList>
            <consortium name="Pathogen Informatics"/>
        </authorList>
    </citation>
    <scope>NUCLEOTIDE SEQUENCE [LARGE SCALE GENOMIC DNA]</scope>
</reference>
<dbReference type="SUPFAM" id="SSF46785">
    <property type="entry name" value="Winged helix' DNA-binding domain"/>
    <property type="match status" value="1"/>
</dbReference>
<name>A0A3P6SZF3_CYLGO</name>
<gene>
    <name evidence="1" type="ORF">CGOC_LOCUS4495</name>
</gene>
<dbReference type="InterPro" id="IPR036388">
    <property type="entry name" value="WH-like_DNA-bd_sf"/>
</dbReference>
<organism evidence="1 2">
    <name type="scientific">Cylicostephanus goldi</name>
    <name type="common">Nematode worm</name>
    <dbReference type="NCBI Taxonomy" id="71465"/>
    <lineage>
        <taxon>Eukaryota</taxon>
        <taxon>Metazoa</taxon>
        <taxon>Ecdysozoa</taxon>
        <taxon>Nematoda</taxon>
        <taxon>Chromadorea</taxon>
        <taxon>Rhabditida</taxon>
        <taxon>Rhabditina</taxon>
        <taxon>Rhabditomorpha</taxon>
        <taxon>Strongyloidea</taxon>
        <taxon>Strongylidae</taxon>
        <taxon>Cylicostephanus</taxon>
    </lineage>
</organism>
<dbReference type="AlphaFoldDB" id="A0A3P6SZF3"/>
<dbReference type="InterPro" id="IPR036390">
    <property type="entry name" value="WH_DNA-bd_sf"/>
</dbReference>
<evidence type="ECO:0000313" key="2">
    <source>
        <dbReference type="Proteomes" id="UP000271889"/>
    </source>
</evidence>
<dbReference type="Proteomes" id="UP000271889">
    <property type="component" value="Unassembled WGS sequence"/>
</dbReference>
<evidence type="ECO:0000313" key="1">
    <source>
        <dbReference type="EMBL" id="VDK58958.1"/>
    </source>
</evidence>
<dbReference type="Gene3D" id="1.10.10.10">
    <property type="entry name" value="Winged helix-like DNA-binding domain superfamily/Winged helix DNA-binding domain"/>
    <property type="match status" value="1"/>
</dbReference>